<dbReference type="GO" id="GO:0046872">
    <property type="term" value="F:metal ion binding"/>
    <property type="evidence" value="ECO:0007669"/>
    <property type="project" value="UniProtKB-KW"/>
</dbReference>
<dbReference type="InterPro" id="IPR013785">
    <property type="entry name" value="Aldolase_TIM"/>
</dbReference>
<dbReference type="Gene3D" id="3.20.20.70">
    <property type="entry name" value="Aldolase class I"/>
    <property type="match status" value="1"/>
</dbReference>
<dbReference type="InterPro" id="IPR015875">
    <property type="entry name" value="IMP_DH/GMP_Rdtase_CS"/>
</dbReference>
<dbReference type="InterPro" id="IPR001093">
    <property type="entry name" value="IMP_DH_GMPRt"/>
</dbReference>
<evidence type="ECO:0000256" key="7">
    <source>
        <dbReference type="ARBA" id="ARBA00030699"/>
    </source>
</evidence>
<dbReference type="SMART" id="SM01240">
    <property type="entry name" value="IMPDH"/>
    <property type="match status" value="1"/>
</dbReference>
<dbReference type="SUPFAM" id="SSF51412">
    <property type="entry name" value="Inosine monophosphate dehydrogenase (IMPDH)"/>
    <property type="match status" value="1"/>
</dbReference>
<evidence type="ECO:0000256" key="4">
    <source>
        <dbReference type="ARBA" id="ARBA00022857"/>
    </source>
</evidence>
<accession>A0A5J6VPC1</accession>
<evidence type="ECO:0000256" key="2">
    <source>
        <dbReference type="ARBA" id="ARBA00015800"/>
    </source>
</evidence>
<protein>
    <recommendedName>
        <fullName evidence="2">GMP reductase</fullName>
        <ecNumber evidence="1">1.7.1.7</ecNumber>
    </recommendedName>
    <alternativeName>
        <fullName evidence="7">Guanosine 5'-monophosphate oxidoreductase</fullName>
    </alternativeName>
</protein>
<dbReference type="PROSITE" id="PS00487">
    <property type="entry name" value="IMP_DH_GMP_RED"/>
    <property type="match status" value="1"/>
</dbReference>
<dbReference type="InterPro" id="IPR050139">
    <property type="entry name" value="GMP_reductase"/>
</dbReference>
<dbReference type="PIRSF" id="PIRSF000235">
    <property type="entry name" value="GMP_reductase"/>
    <property type="match status" value="1"/>
</dbReference>
<keyword evidence="5" id="KW-0630">Potassium</keyword>
<reference evidence="11" key="1">
    <citation type="journal article" date="2019" name="Philos. Trans. R. Soc. Lond., B, Biol. Sci.">
        <title>Targeted metagenomic recovery of four divergent viruses reveals shared and distinctive characteristics of giant viruses of marine eukaryotes.</title>
        <authorList>
            <person name="Needham D.M."/>
            <person name="Poirier C."/>
            <person name="Hehenberger E."/>
            <person name="Jimenez V."/>
            <person name="Swalwell J.E."/>
            <person name="Santoro A.E."/>
            <person name="Worden A.Z."/>
        </authorList>
    </citation>
    <scope>NUCLEOTIDE SEQUENCE</scope>
    <source>
        <strain evidence="11">OPacV-421</strain>
    </source>
</reference>
<dbReference type="GO" id="GO:1902560">
    <property type="term" value="C:GMP reductase complex"/>
    <property type="evidence" value="ECO:0007669"/>
    <property type="project" value="InterPro"/>
</dbReference>
<dbReference type="Pfam" id="PF00478">
    <property type="entry name" value="IMPDH"/>
    <property type="match status" value="1"/>
</dbReference>
<keyword evidence="3" id="KW-0479">Metal-binding</keyword>
<evidence type="ECO:0000256" key="1">
    <source>
        <dbReference type="ARBA" id="ARBA00012678"/>
    </source>
</evidence>
<evidence type="ECO:0000259" key="10">
    <source>
        <dbReference type="Pfam" id="PF00478"/>
    </source>
</evidence>
<evidence type="ECO:0000256" key="5">
    <source>
        <dbReference type="ARBA" id="ARBA00022958"/>
    </source>
</evidence>
<dbReference type="PANTHER" id="PTHR43170:SF5">
    <property type="entry name" value="GMP REDUCTASE"/>
    <property type="match status" value="1"/>
</dbReference>
<keyword evidence="6" id="KW-0560">Oxidoreductase</keyword>
<dbReference type="HAMAP" id="MF_00596">
    <property type="entry name" value="GMP_reduct_type1"/>
    <property type="match status" value="1"/>
</dbReference>
<sequence>MISEKKYLDYADVLICPKASNVNSRSQVNLDTTIRFKNNKEWCGVPITAANMDTTGTFEVYKVLSSHKMLTALHKYYTKEDFRELKNQGIELNKEYFMLSTGIGENDIVKLEDIMTEVDVKWICVDIANGYLEDLQKVCRYLSATYPDKILVAGNVATPDMIEPLKENGVDVIKVGIGPGSACTTRIKTGIGVPQFTAVMECVKEANNHGVMVMADGGITCPGDVSKAFVAGAGFVMVGGEFAGHDETDGLIIEKDGKKYKEFYGMSSKKAMVTHSGKMNKYRSSEGREILIPYKGALETTVLDYLGGIRSTCTYVNASTLSELKNNNRFIRVNNQYNRHLL</sequence>
<dbReference type="CDD" id="cd00381">
    <property type="entry name" value="IMPDH"/>
    <property type="match status" value="1"/>
</dbReference>
<keyword evidence="4" id="KW-0521">NADP</keyword>
<evidence type="ECO:0000256" key="6">
    <source>
        <dbReference type="ARBA" id="ARBA00023002"/>
    </source>
</evidence>
<name>A0A5J6VPC1_9VIRU</name>
<dbReference type="InterPro" id="IPR005993">
    <property type="entry name" value="GMPR"/>
</dbReference>
<comment type="function">
    <text evidence="8">Catalyzes the irreversible NADPH-dependent deamination of GMP to IMP. It functions in the conversion of nucleobase, nucleoside and nucleotide derivatives of G to A nucleotides, and in maintaining the intracellular balance of A and G nucleotides.</text>
</comment>
<dbReference type="NCBIfam" id="NF003470">
    <property type="entry name" value="PRK05096.1"/>
    <property type="match status" value="1"/>
</dbReference>
<proteinExistence type="inferred from homology"/>
<dbReference type="PANTHER" id="PTHR43170">
    <property type="entry name" value="GMP REDUCTASE"/>
    <property type="match status" value="1"/>
</dbReference>
<evidence type="ECO:0000256" key="3">
    <source>
        <dbReference type="ARBA" id="ARBA00022723"/>
    </source>
</evidence>
<dbReference type="EMBL" id="MN448299">
    <property type="protein sequence ID" value="QFG75154.1"/>
    <property type="molecule type" value="Genomic_DNA"/>
</dbReference>
<dbReference type="GO" id="GO:0003920">
    <property type="term" value="F:GMP reductase activity"/>
    <property type="evidence" value="ECO:0007669"/>
    <property type="project" value="UniProtKB-EC"/>
</dbReference>
<evidence type="ECO:0000313" key="11">
    <source>
        <dbReference type="EMBL" id="QFG75154.1"/>
    </source>
</evidence>
<dbReference type="EC" id="1.7.1.7" evidence="1"/>
<comment type="catalytic activity">
    <reaction evidence="9">
        <text>IMP + NH4(+) + NADP(+) = GMP + NADPH + 2 H(+)</text>
        <dbReference type="Rhea" id="RHEA:17185"/>
        <dbReference type="ChEBI" id="CHEBI:15378"/>
        <dbReference type="ChEBI" id="CHEBI:28938"/>
        <dbReference type="ChEBI" id="CHEBI:57783"/>
        <dbReference type="ChEBI" id="CHEBI:58053"/>
        <dbReference type="ChEBI" id="CHEBI:58115"/>
        <dbReference type="ChEBI" id="CHEBI:58349"/>
        <dbReference type="EC" id="1.7.1.7"/>
    </reaction>
</comment>
<feature type="domain" description="IMP dehydrogenase/GMP reductase" evidence="10">
    <location>
        <begin position="8"/>
        <end position="335"/>
    </location>
</feature>
<organism evidence="11">
    <name type="scientific">Megaviridae environmental sample</name>
    <dbReference type="NCBI Taxonomy" id="1737588"/>
    <lineage>
        <taxon>Viruses</taxon>
        <taxon>Varidnaviria</taxon>
        <taxon>Bamfordvirae</taxon>
        <taxon>Nucleocytoviricota</taxon>
        <taxon>Megaviricetes</taxon>
        <taxon>Imitervirales</taxon>
        <taxon>Mimiviridae</taxon>
        <taxon>environmental samples</taxon>
    </lineage>
</organism>
<dbReference type="GO" id="GO:0009117">
    <property type="term" value="P:nucleotide metabolic process"/>
    <property type="evidence" value="ECO:0007669"/>
    <property type="project" value="InterPro"/>
</dbReference>
<evidence type="ECO:0000256" key="9">
    <source>
        <dbReference type="ARBA" id="ARBA00048616"/>
    </source>
</evidence>
<evidence type="ECO:0000256" key="8">
    <source>
        <dbReference type="ARBA" id="ARBA00037691"/>
    </source>
</evidence>